<dbReference type="SUPFAM" id="SSF53822">
    <property type="entry name" value="Periplasmic binding protein-like I"/>
    <property type="match status" value="1"/>
</dbReference>
<comment type="similarity">
    <text evidence="2">Belongs to the bacterial solute-binding protein 2 family.</text>
</comment>
<name>A0A1H3H2Q0_9BACT</name>
<organism evidence="6 7">
    <name type="scientific">Acetomicrobium thermoterrenum DSM 13490</name>
    <dbReference type="NCBI Taxonomy" id="1120987"/>
    <lineage>
        <taxon>Bacteria</taxon>
        <taxon>Thermotogati</taxon>
        <taxon>Synergistota</taxon>
        <taxon>Synergistia</taxon>
        <taxon>Synergistales</taxon>
        <taxon>Acetomicrobiaceae</taxon>
        <taxon>Acetomicrobium</taxon>
    </lineage>
</organism>
<evidence type="ECO:0000256" key="1">
    <source>
        <dbReference type="ARBA" id="ARBA00004196"/>
    </source>
</evidence>
<accession>A0A1H3H2Q0</accession>
<evidence type="ECO:0000256" key="4">
    <source>
        <dbReference type="SAM" id="SignalP"/>
    </source>
</evidence>
<reference evidence="7" key="1">
    <citation type="submission" date="2016-10" db="EMBL/GenBank/DDBJ databases">
        <authorList>
            <person name="Varghese N."/>
            <person name="Submissions S."/>
        </authorList>
    </citation>
    <scope>NUCLEOTIDE SEQUENCE [LARGE SCALE GENOMIC DNA]</scope>
    <source>
        <strain evidence="7">DSM 13490</strain>
    </source>
</reference>
<dbReference type="AlphaFoldDB" id="A0A1H3H2Q0"/>
<dbReference type="Gene3D" id="3.40.50.2300">
    <property type="match status" value="2"/>
</dbReference>
<dbReference type="EMBL" id="FNPD01000011">
    <property type="protein sequence ID" value="SDY09731.1"/>
    <property type="molecule type" value="Genomic_DNA"/>
</dbReference>
<feature type="chain" id="PRO_5011444795" evidence="4">
    <location>
        <begin position="25"/>
        <end position="200"/>
    </location>
</feature>
<evidence type="ECO:0000313" key="7">
    <source>
        <dbReference type="Proteomes" id="UP000199266"/>
    </source>
</evidence>
<dbReference type="Proteomes" id="UP000199266">
    <property type="component" value="Unassembled WGS sequence"/>
</dbReference>
<dbReference type="RefSeq" id="WP_143270393.1">
    <property type="nucleotide sequence ID" value="NZ_FNPD01000011.1"/>
</dbReference>
<dbReference type="InterPro" id="IPR025997">
    <property type="entry name" value="SBP_2_dom"/>
</dbReference>
<feature type="signal peptide" evidence="4">
    <location>
        <begin position="1"/>
        <end position="24"/>
    </location>
</feature>
<dbReference type="CDD" id="cd01536">
    <property type="entry name" value="PBP1_ABC_sugar_binding-like"/>
    <property type="match status" value="1"/>
</dbReference>
<evidence type="ECO:0000313" key="6">
    <source>
        <dbReference type="EMBL" id="SDY09731.1"/>
    </source>
</evidence>
<dbReference type="GO" id="GO:0030246">
    <property type="term" value="F:carbohydrate binding"/>
    <property type="evidence" value="ECO:0007669"/>
    <property type="project" value="UniProtKB-ARBA"/>
</dbReference>
<proteinExistence type="inferred from homology"/>
<dbReference type="GO" id="GO:0030313">
    <property type="term" value="C:cell envelope"/>
    <property type="evidence" value="ECO:0007669"/>
    <property type="project" value="UniProtKB-SubCell"/>
</dbReference>
<sequence length="200" mass="21641">MRKVLLGLLILVFMVALIANPSKAQDNKYRIGVVFKALDSDSWLTMKKGVEAAMESHNVEATILAPDREVNVQQQVQIVEDLITQGVNALCIAPSGSQELIPTFEKAYQAGIPVLLIDTDAPWDKKACYIGTDNYQGGTVAGSFISQSLNGKGKVALITGIMGHQTHMDRVKGAEDVFAKFPDIKIVAKQPANSERALGM</sequence>
<keyword evidence="3 4" id="KW-0732">Signal</keyword>
<protein>
    <submittedName>
        <fullName evidence="6">Substrate-binding protein domain-containing protein</fullName>
    </submittedName>
</protein>
<feature type="domain" description="Periplasmic binding protein" evidence="5">
    <location>
        <begin position="31"/>
        <end position="193"/>
    </location>
</feature>
<comment type="subcellular location">
    <subcellularLocation>
        <location evidence="1">Cell envelope</location>
    </subcellularLocation>
</comment>
<evidence type="ECO:0000256" key="3">
    <source>
        <dbReference type="ARBA" id="ARBA00022729"/>
    </source>
</evidence>
<evidence type="ECO:0000256" key="2">
    <source>
        <dbReference type="ARBA" id="ARBA00007639"/>
    </source>
</evidence>
<dbReference type="Pfam" id="PF13407">
    <property type="entry name" value="Peripla_BP_4"/>
    <property type="match status" value="1"/>
</dbReference>
<gene>
    <name evidence="6" type="ORF">SAMN03080603_01760</name>
</gene>
<dbReference type="PANTHER" id="PTHR46847">
    <property type="entry name" value="D-ALLOSE-BINDING PERIPLASMIC PROTEIN-RELATED"/>
    <property type="match status" value="1"/>
</dbReference>
<dbReference type="InterPro" id="IPR028082">
    <property type="entry name" value="Peripla_BP_I"/>
</dbReference>
<feature type="non-terminal residue" evidence="6">
    <location>
        <position position="200"/>
    </location>
</feature>
<keyword evidence="7" id="KW-1185">Reference proteome</keyword>
<evidence type="ECO:0000259" key="5">
    <source>
        <dbReference type="Pfam" id="PF13407"/>
    </source>
</evidence>
<dbReference type="PANTHER" id="PTHR46847:SF1">
    <property type="entry name" value="D-ALLOSE-BINDING PERIPLASMIC PROTEIN-RELATED"/>
    <property type="match status" value="1"/>
</dbReference>